<evidence type="ECO:0000313" key="9">
    <source>
        <dbReference type="Proteomes" id="UP000295210"/>
    </source>
</evidence>
<dbReference type="AlphaFoldDB" id="A0A4R1KZA3"/>
<comment type="similarity">
    <text evidence="2 6">Belongs to the class-A beta-lactamase family.</text>
</comment>
<dbReference type="PANTHER" id="PTHR35333">
    <property type="entry name" value="BETA-LACTAMASE"/>
    <property type="match status" value="1"/>
</dbReference>
<dbReference type="EMBL" id="SMGK01000006">
    <property type="protein sequence ID" value="TCK70886.1"/>
    <property type="molecule type" value="Genomic_DNA"/>
</dbReference>
<dbReference type="InterPro" id="IPR045155">
    <property type="entry name" value="Beta-lactam_cat"/>
</dbReference>
<dbReference type="GO" id="GO:0030655">
    <property type="term" value="P:beta-lactam antibiotic catabolic process"/>
    <property type="evidence" value="ECO:0007669"/>
    <property type="project" value="InterPro"/>
</dbReference>
<keyword evidence="5 6" id="KW-0046">Antibiotic resistance</keyword>
<accession>A0A4R1KZA3</accession>
<dbReference type="InterPro" id="IPR012338">
    <property type="entry name" value="Beta-lactam/transpept-like"/>
</dbReference>
<keyword evidence="9" id="KW-1185">Reference proteome</keyword>
<dbReference type="PANTHER" id="PTHR35333:SF3">
    <property type="entry name" value="BETA-LACTAMASE-TYPE TRANSPEPTIDASE FOLD CONTAINING PROTEIN"/>
    <property type="match status" value="1"/>
</dbReference>
<evidence type="ECO:0000256" key="4">
    <source>
        <dbReference type="ARBA" id="ARBA00022801"/>
    </source>
</evidence>
<dbReference type="OrthoDB" id="9784149at2"/>
<dbReference type="EC" id="3.5.2.6" evidence="3 6"/>
<name>A0A4R1KZA3_9BACT</name>
<dbReference type="SUPFAM" id="SSF56601">
    <property type="entry name" value="beta-lactamase/transpeptidase-like"/>
    <property type="match status" value="1"/>
</dbReference>
<evidence type="ECO:0000256" key="5">
    <source>
        <dbReference type="ARBA" id="ARBA00023251"/>
    </source>
</evidence>
<organism evidence="8 9">
    <name type="scientific">Acidipila rosea</name>
    <dbReference type="NCBI Taxonomy" id="768535"/>
    <lineage>
        <taxon>Bacteria</taxon>
        <taxon>Pseudomonadati</taxon>
        <taxon>Acidobacteriota</taxon>
        <taxon>Terriglobia</taxon>
        <taxon>Terriglobales</taxon>
        <taxon>Acidobacteriaceae</taxon>
        <taxon>Acidipila</taxon>
    </lineage>
</organism>
<comment type="catalytic activity">
    <reaction evidence="1 6">
        <text>a beta-lactam + H2O = a substituted beta-amino acid</text>
        <dbReference type="Rhea" id="RHEA:20401"/>
        <dbReference type="ChEBI" id="CHEBI:15377"/>
        <dbReference type="ChEBI" id="CHEBI:35627"/>
        <dbReference type="ChEBI" id="CHEBI:140347"/>
        <dbReference type="EC" id="3.5.2.6"/>
    </reaction>
</comment>
<dbReference type="Pfam" id="PF13354">
    <property type="entry name" value="Beta-lactamase2"/>
    <property type="match status" value="1"/>
</dbReference>
<dbReference type="Proteomes" id="UP000295210">
    <property type="component" value="Unassembled WGS sequence"/>
</dbReference>
<proteinExistence type="inferred from homology"/>
<dbReference type="RefSeq" id="WP_131998994.1">
    <property type="nucleotide sequence ID" value="NZ_SMGK01000006.1"/>
</dbReference>
<dbReference type="InterPro" id="IPR023650">
    <property type="entry name" value="Beta-lactam_class-A_AS"/>
</dbReference>
<evidence type="ECO:0000256" key="2">
    <source>
        <dbReference type="ARBA" id="ARBA00009009"/>
    </source>
</evidence>
<reference evidence="8 9" key="1">
    <citation type="submission" date="2019-03" db="EMBL/GenBank/DDBJ databases">
        <title>Genomic Encyclopedia of Type Strains, Phase IV (KMG-IV): sequencing the most valuable type-strain genomes for metagenomic binning, comparative biology and taxonomic classification.</title>
        <authorList>
            <person name="Goeker M."/>
        </authorList>
    </citation>
    <scope>NUCLEOTIDE SEQUENCE [LARGE SCALE GENOMIC DNA]</scope>
    <source>
        <strain evidence="8 9">DSM 103428</strain>
    </source>
</reference>
<dbReference type="PRINTS" id="PR00118">
    <property type="entry name" value="BLACTAMASEA"/>
</dbReference>
<dbReference type="GO" id="GO:0046677">
    <property type="term" value="P:response to antibiotic"/>
    <property type="evidence" value="ECO:0007669"/>
    <property type="project" value="UniProtKB-UniRule"/>
</dbReference>
<dbReference type="NCBIfam" id="NF033103">
    <property type="entry name" value="bla_class_A"/>
    <property type="match status" value="1"/>
</dbReference>
<evidence type="ECO:0000256" key="3">
    <source>
        <dbReference type="ARBA" id="ARBA00012865"/>
    </source>
</evidence>
<evidence type="ECO:0000256" key="6">
    <source>
        <dbReference type="RuleBase" id="RU361140"/>
    </source>
</evidence>
<comment type="caution">
    <text evidence="8">The sequence shown here is derived from an EMBL/GenBank/DDBJ whole genome shotgun (WGS) entry which is preliminary data.</text>
</comment>
<feature type="domain" description="Beta-lactamase class A catalytic" evidence="7">
    <location>
        <begin position="53"/>
        <end position="270"/>
    </location>
</feature>
<dbReference type="InterPro" id="IPR000871">
    <property type="entry name" value="Beta-lactam_class-A"/>
</dbReference>
<evidence type="ECO:0000259" key="7">
    <source>
        <dbReference type="Pfam" id="PF13354"/>
    </source>
</evidence>
<evidence type="ECO:0000313" key="8">
    <source>
        <dbReference type="EMBL" id="TCK70886.1"/>
    </source>
</evidence>
<dbReference type="GO" id="GO:0008800">
    <property type="term" value="F:beta-lactamase activity"/>
    <property type="evidence" value="ECO:0007669"/>
    <property type="project" value="UniProtKB-UniRule"/>
</dbReference>
<keyword evidence="4 6" id="KW-0378">Hydrolase</keyword>
<dbReference type="Gene3D" id="3.40.710.10">
    <property type="entry name" value="DD-peptidase/beta-lactamase superfamily"/>
    <property type="match status" value="1"/>
</dbReference>
<evidence type="ECO:0000256" key="1">
    <source>
        <dbReference type="ARBA" id="ARBA00001526"/>
    </source>
</evidence>
<protein>
    <recommendedName>
        <fullName evidence="3 6">Beta-lactamase</fullName>
        <ecNumber evidence="3 6">3.5.2.6</ecNumber>
    </recommendedName>
</protein>
<dbReference type="PROSITE" id="PS00146">
    <property type="entry name" value="BETA_LACTAMASE_A"/>
    <property type="match status" value="1"/>
</dbReference>
<sequence length="307" mass="32538">MITRREWIRSSVCAAGGVILAGRLVAADAGFARTKSFRAQMEDLEKASGGRLGVAYLDTAHGTRAGYREDERFPMCSTFKVLAAGKILLQVDHGREHLDRMVHYTQKEIVSYSPFTATRVGNGGASLREICVAALTLSDNTAANLMLASIGGPAAVTAFARSLGDKVTRLDRTEPALNEALPGDPRDTTSPAAMVADLQTLLLGRTLSPGAKTQLAEWMKQCKTGGERLRAGVPADWMVGDKTGSGDRGTANDIAILWPPHASPVMVAVYLTEAKVGPAQRNETIAAVGRAIAALHESLAPNDSASR</sequence>
<gene>
    <name evidence="8" type="ORF">C7378_3276</name>
</gene>